<gene>
    <name evidence="1" type="ORF">NGRA_2994</name>
</gene>
<reference evidence="1 2" key="1">
    <citation type="journal article" date="2020" name="Genome Biol. Evol.">
        <title>Comparative genomics of strictly vertically transmitted, feminizing microsporidia endosymbionts of amphipod crustaceans.</title>
        <authorList>
            <person name="Cormier A."/>
            <person name="Chebbi M.A."/>
            <person name="Giraud I."/>
            <person name="Wattier R."/>
            <person name="Teixeira M."/>
            <person name="Gilbert C."/>
            <person name="Rigaud T."/>
            <person name="Cordaux R."/>
        </authorList>
    </citation>
    <scope>NUCLEOTIDE SEQUENCE [LARGE SCALE GENOMIC DNA]</scope>
    <source>
        <strain evidence="1 2">Ou3-Ou53</strain>
    </source>
</reference>
<proteinExistence type="predicted"/>
<comment type="caution">
    <text evidence="1">The sequence shown here is derived from an EMBL/GenBank/DDBJ whole genome shotgun (WGS) entry which is preliminary data.</text>
</comment>
<name>A0A9P6KXX2_9MICR</name>
<dbReference type="AlphaFoldDB" id="A0A9P6KXX2"/>
<dbReference type="Proteomes" id="UP000740883">
    <property type="component" value="Unassembled WGS sequence"/>
</dbReference>
<protein>
    <recommendedName>
        <fullName evidence="3">Transposase</fullName>
    </recommendedName>
</protein>
<dbReference type="OrthoDB" id="5598606at2759"/>
<evidence type="ECO:0000313" key="2">
    <source>
        <dbReference type="Proteomes" id="UP000740883"/>
    </source>
</evidence>
<evidence type="ECO:0000313" key="1">
    <source>
        <dbReference type="EMBL" id="KAF9760837.1"/>
    </source>
</evidence>
<organism evidence="1 2">
    <name type="scientific">Nosema granulosis</name>
    <dbReference type="NCBI Taxonomy" id="83296"/>
    <lineage>
        <taxon>Eukaryota</taxon>
        <taxon>Fungi</taxon>
        <taxon>Fungi incertae sedis</taxon>
        <taxon>Microsporidia</taxon>
        <taxon>Nosematidae</taxon>
        <taxon>Nosema</taxon>
    </lineage>
</organism>
<keyword evidence="2" id="KW-1185">Reference proteome</keyword>
<evidence type="ECO:0008006" key="3">
    <source>
        <dbReference type="Google" id="ProtNLM"/>
    </source>
</evidence>
<dbReference type="EMBL" id="SBJO01000499">
    <property type="protein sequence ID" value="KAF9760837.1"/>
    <property type="molecule type" value="Genomic_DNA"/>
</dbReference>
<accession>A0A9P6KXX2</accession>
<sequence>MVVFIVRTNLKIGKTKSFGRGKDARKKYNLRKGTIFYQAKLKKTKFLKILELWIQKASLQLIAYVLRIDRDSVSHVIKKISNIVVERYYNISEKIGGNNRIVEIDESKFGKRKHHRGHKVEGVWVL</sequence>